<evidence type="ECO:0000313" key="2">
    <source>
        <dbReference type="Proteomes" id="UP000265725"/>
    </source>
</evidence>
<dbReference type="EMBL" id="CP032418">
    <property type="protein sequence ID" value="AYC30366.1"/>
    <property type="molecule type" value="Genomic_DNA"/>
</dbReference>
<reference evidence="2" key="1">
    <citation type="submission" date="2018-09" db="EMBL/GenBank/DDBJ databases">
        <authorList>
            <person name="Zhu H."/>
        </authorList>
    </citation>
    <scope>NUCLEOTIDE SEQUENCE [LARGE SCALE GENOMIC DNA]</scope>
    <source>
        <strain evidence="2">K2R23-3</strain>
    </source>
</reference>
<protein>
    <submittedName>
        <fullName evidence="1">Outer membrane lipoprotein carrier protein LolA</fullName>
    </submittedName>
</protein>
<keyword evidence="2" id="KW-1185">Reference proteome</keyword>
<dbReference type="Proteomes" id="UP000265725">
    <property type="component" value="Chromosome"/>
</dbReference>
<dbReference type="SUPFAM" id="SSF89392">
    <property type="entry name" value="Prokaryotic lipoproteins and lipoprotein localization factors"/>
    <property type="match status" value="1"/>
</dbReference>
<keyword evidence="1" id="KW-0449">Lipoprotein</keyword>
<dbReference type="KEGG" id="paek:D3873_11170"/>
<dbReference type="OrthoDB" id="9785380at2"/>
<dbReference type="InterPro" id="IPR029046">
    <property type="entry name" value="LolA/LolB/LppX"/>
</dbReference>
<dbReference type="AlphaFoldDB" id="A0A385YUK5"/>
<dbReference type="InterPro" id="IPR052944">
    <property type="entry name" value="Sporulation_related"/>
</dbReference>
<organism evidence="1 2">
    <name type="scientific">Paenisporosarcina cavernae</name>
    <dbReference type="NCBI Taxonomy" id="2320858"/>
    <lineage>
        <taxon>Bacteria</taxon>
        <taxon>Bacillati</taxon>
        <taxon>Bacillota</taxon>
        <taxon>Bacilli</taxon>
        <taxon>Bacillales</taxon>
        <taxon>Caryophanaceae</taxon>
        <taxon>Paenisporosarcina</taxon>
    </lineage>
</organism>
<dbReference type="PANTHER" id="PTHR37507">
    <property type="entry name" value="SPORULATION PROTEIN YDCC"/>
    <property type="match status" value="1"/>
</dbReference>
<sequence length="336" mass="37473">MKKRWAWGAVLVLLGSLLSGCGKDSPEEVLEKVTEKWVDTKGYDAKAKMEIRTGTEARVYDVDVWHTKPDFFRVNVTQNEEEMMQTITRNKDGVFVSSPTLGKTYKFKSDWPQKNSQAYLIGSLAGDLAADKSVKMEETKKSYIFHTATRNNQKELLPSQDIIVSKKTLLPTKVLLFDQDKKEQIILTFEKITLGKTRAASDFDVNMEQSTDEEKAVSADMEVPELKTHYPTMSWEGVTKLDEKVVKSDAGDRIILTYGGDRSFTIIQSSQPIETAEVVPVFAAGDPADLGVAIGAITENSVAWEHDGMHFFLASNSMTQEEMIAVAASLQPETVK</sequence>
<dbReference type="RefSeq" id="WP_119884083.1">
    <property type="nucleotide sequence ID" value="NZ_CP032418.1"/>
</dbReference>
<name>A0A385YUK5_9BACL</name>
<proteinExistence type="predicted"/>
<dbReference type="PANTHER" id="PTHR37507:SF2">
    <property type="entry name" value="SPORULATION PROTEIN YDCC"/>
    <property type="match status" value="1"/>
</dbReference>
<accession>A0A385YUK5</accession>
<gene>
    <name evidence="1" type="ORF">D3873_11170</name>
</gene>
<dbReference type="PROSITE" id="PS51257">
    <property type="entry name" value="PROKAR_LIPOPROTEIN"/>
    <property type="match status" value="1"/>
</dbReference>
<evidence type="ECO:0000313" key="1">
    <source>
        <dbReference type="EMBL" id="AYC30366.1"/>
    </source>
</evidence>
<dbReference type="Gene3D" id="2.50.20.10">
    <property type="entry name" value="Lipoprotein localisation LolA/LolB/LppX"/>
    <property type="match status" value="1"/>
</dbReference>